<evidence type="ECO:0000256" key="1">
    <source>
        <dbReference type="ARBA" id="ARBA00004651"/>
    </source>
</evidence>
<gene>
    <name evidence="10" type="ORF">SAMN02745664_11436</name>
</gene>
<feature type="transmembrane region" description="Helical" evidence="8">
    <location>
        <begin position="89"/>
        <end position="107"/>
    </location>
</feature>
<sequence length="466" mass="51017">MPTQLTRQHLQAICITSLILATEFFNFAIVLYLSELLLPVFFGNSQESWLAYVQLFVLLAAGYVLRPLAGLLIGCYGDHHGRQAILKPSLLALIATTVLMAILPTYANIGWLAAILFVVVRLAQSIATAAIMPTVWVYITERLPTRNLGLGCGSVLAGCVLAMPCVIMLISWLDSTLSYEQMFSYGWRVALLCGAMASLLVLPLINQLQESPIFVGDKNQQPSTISTVRLSDLATNHHPDALTIAKLPTTKRIGWAFDTICQIASWLFHQLITKTMFIGLIIASTLTAAIISLLIFTPTLLSSLIDLSFGISEALLWRANLVIAISMAMGAVVFGLLVDRFNAGVVLILGSLFLALQAVLLFNHLRTDGDNPLWYFASFGVASGIIGAMPSVIVRLFSRKIRLSSVAVILNFAIAIIAGFLPFVLGLATVYLSFAPVIFISTLSLLVMFVSFYIYYLPRSDEDMWR</sequence>
<feature type="transmembrane region" description="Helical" evidence="8">
    <location>
        <begin position="150"/>
        <end position="173"/>
    </location>
</feature>
<keyword evidence="4 8" id="KW-0812">Transmembrane</keyword>
<evidence type="ECO:0000256" key="4">
    <source>
        <dbReference type="ARBA" id="ARBA00022692"/>
    </source>
</evidence>
<name>A0A1N7FM60_9GAMM</name>
<evidence type="ECO:0000256" key="8">
    <source>
        <dbReference type="SAM" id="Phobius"/>
    </source>
</evidence>
<evidence type="ECO:0000256" key="2">
    <source>
        <dbReference type="ARBA" id="ARBA00022448"/>
    </source>
</evidence>
<feature type="transmembrane region" description="Helical" evidence="8">
    <location>
        <begin position="374"/>
        <end position="394"/>
    </location>
</feature>
<dbReference type="InterPro" id="IPR020846">
    <property type="entry name" value="MFS_dom"/>
</dbReference>
<organism evidence="10 11">
    <name type="scientific">Moraxella cuniculi DSM 21768</name>
    <dbReference type="NCBI Taxonomy" id="1122245"/>
    <lineage>
        <taxon>Bacteria</taxon>
        <taxon>Pseudomonadati</taxon>
        <taxon>Pseudomonadota</taxon>
        <taxon>Gammaproteobacteria</taxon>
        <taxon>Moraxellales</taxon>
        <taxon>Moraxellaceae</taxon>
        <taxon>Moraxella</taxon>
    </lineage>
</organism>
<dbReference type="InterPro" id="IPR036259">
    <property type="entry name" value="MFS_trans_sf"/>
</dbReference>
<evidence type="ECO:0000259" key="9">
    <source>
        <dbReference type="PROSITE" id="PS50850"/>
    </source>
</evidence>
<dbReference type="PANTHER" id="PTHR43528">
    <property type="entry name" value="ALPHA-KETOGLUTARATE PERMEASE"/>
    <property type="match status" value="1"/>
</dbReference>
<keyword evidence="6 8" id="KW-1133">Transmembrane helix</keyword>
<dbReference type="PANTHER" id="PTHR43528:SF7">
    <property type="entry name" value="MFS TRANSPORTER"/>
    <property type="match status" value="1"/>
</dbReference>
<dbReference type="STRING" id="34061.B0189_06205"/>
<keyword evidence="7 8" id="KW-0472">Membrane</keyword>
<dbReference type="GO" id="GO:0015293">
    <property type="term" value="F:symporter activity"/>
    <property type="evidence" value="ECO:0007669"/>
    <property type="project" value="UniProtKB-KW"/>
</dbReference>
<evidence type="ECO:0000256" key="7">
    <source>
        <dbReference type="ARBA" id="ARBA00023136"/>
    </source>
</evidence>
<dbReference type="RefSeq" id="WP_076555763.1">
    <property type="nucleotide sequence ID" value="NZ_FTNU01000014.1"/>
</dbReference>
<keyword evidence="5" id="KW-0769">Symport</keyword>
<dbReference type="AlphaFoldDB" id="A0A1N7FM60"/>
<feature type="transmembrane region" description="Helical" evidence="8">
    <location>
        <begin position="185"/>
        <end position="205"/>
    </location>
</feature>
<dbReference type="EMBL" id="FTNU01000014">
    <property type="protein sequence ID" value="SIS01355.1"/>
    <property type="molecule type" value="Genomic_DNA"/>
</dbReference>
<comment type="subcellular location">
    <subcellularLocation>
        <location evidence="1">Cell membrane</location>
        <topology evidence="1">Multi-pass membrane protein</topology>
    </subcellularLocation>
</comment>
<feature type="transmembrane region" description="Helical" evidence="8">
    <location>
        <begin position="113"/>
        <end position="138"/>
    </location>
</feature>
<dbReference type="PROSITE" id="PS50850">
    <property type="entry name" value="MFS"/>
    <property type="match status" value="1"/>
</dbReference>
<feature type="transmembrane region" description="Helical" evidence="8">
    <location>
        <begin position="406"/>
        <end position="428"/>
    </location>
</feature>
<feature type="transmembrane region" description="Helical" evidence="8">
    <location>
        <begin position="276"/>
        <end position="296"/>
    </location>
</feature>
<dbReference type="Gene3D" id="1.20.1250.20">
    <property type="entry name" value="MFS general substrate transporter like domains"/>
    <property type="match status" value="2"/>
</dbReference>
<feature type="domain" description="Major facilitator superfamily (MFS) profile" evidence="9">
    <location>
        <begin position="12"/>
        <end position="461"/>
    </location>
</feature>
<protein>
    <submittedName>
        <fullName evidence="10">Major Facilitator Superfamily protein</fullName>
    </submittedName>
</protein>
<dbReference type="InterPro" id="IPR051084">
    <property type="entry name" value="H+-coupled_symporters"/>
</dbReference>
<feature type="transmembrane region" description="Helical" evidence="8">
    <location>
        <begin position="316"/>
        <end position="338"/>
    </location>
</feature>
<keyword evidence="2" id="KW-0813">Transport</keyword>
<reference evidence="11" key="1">
    <citation type="submission" date="2017-01" db="EMBL/GenBank/DDBJ databases">
        <authorList>
            <person name="Varghese N."/>
            <person name="Submissions S."/>
        </authorList>
    </citation>
    <scope>NUCLEOTIDE SEQUENCE [LARGE SCALE GENOMIC DNA]</scope>
    <source>
        <strain evidence="11">DSM 21768</strain>
    </source>
</reference>
<evidence type="ECO:0000313" key="10">
    <source>
        <dbReference type="EMBL" id="SIS01355.1"/>
    </source>
</evidence>
<proteinExistence type="predicted"/>
<evidence type="ECO:0000256" key="6">
    <source>
        <dbReference type="ARBA" id="ARBA00022989"/>
    </source>
</evidence>
<keyword evidence="11" id="KW-1185">Reference proteome</keyword>
<dbReference type="GO" id="GO:0005886">
    <property type="term" value="C:plasma membrane"/>
    <property type="evidence" value="ECO:0007669"/>
    <property type="project" value="UniProtKB-SubCell"/>
</dbReference>
<feature type="transmembrane region" description="Helical" evidence="8">
    <location>
        <begin position="53"/>
        <end position="77"/>
    </location>
</feature>
<evidence type="ECO:0000313" key="11">
    <source>
        <dbReference type="Proteomes" id="UP000187495"/>
    </source>
</evidence>
<keyword evidence="3" id="KW-1003">Cell membrane</keyword>
<accession>A0A1N7FM60</accession>
<feature type="transmembrane region" description="Helical" evidence="8">
    <location>
        <begin position="434"/>
        <end position="456"/>
    </location>
</feature>
<evidence type="ECO:0000256" key="5">
    <source>
        <dbReference type="ARBA" id="ARBA00022847"/>
    </source>
</evidence>
<dbReference type="SUPFAM" id="SSF103473">
    <property type="entry name" value="MFS general substrate transporter"/>
    <property type="match status" value="1"/>
</dbReference>
<feature type="transmembrane region" description="Helical" evidence="8">
    <location>
        <begin position="345"/>
        <end position="362"/>
    </location>
</feature>
<evidence type="ECO:0000256" key="3">
    <source>
        <dbReference type="ARBA" id="ARBA00022475"/>
    </source>
</evidence>
<dbReference type="Proteomes" id="UP000187495">
    <property type="component" value="Unassembled WGS sequence"/>
</dbReference>
<feature type="transmembrane region" description="Helical" evidence="8">
    <location>
        <begin position="12"/>
        <end position="33"/>
    </location>
</feature>